<evidence type="ECO:0008006" key="4">
    <source>
        <dbReference type="Google" id="ProtNLM"/>
    </source>
</evidence>
<accession>A0ABR7DQH6</accession>
<proteinExistence type="predicted"/>
<organism evidence="2 3">
    <name type="scientific">Parabacteroides hominis</name>
    <dbReference type="NCBI Taxonomy" id="2763057"/>
    <lineage>
        <taxon>Bacteria</taxon>
        <taxon>Pseudomonadati</taxon>
        <taxon>Bacteroidota</taxon>
        <taxon>Bacteroidia</taxon>
        <taxon>Bacteroidales</taxon>
        <taxon>Tannerellaceae</taxon>
        <taxon>Parabacteroides</taxon>
    </lineage>
</organism>
<feature type="signal peptide" evidence="1">
    <location>
        <begin position="1"/>
        <end position="28"/>
    </location>
</feature>
<dbReference type="Proteomes" id="UP000651475">
    <property type="component" value="Unassembled WGS sequence"/>
</dbReference>
<feature type="chain" id="PRO_5046697056" description="Bacterial repeat domain-containing protein" evidence="1">
    <location>
        <begin position="29"/>
        <end position="899"/>
    </location>
</feature>
<name>A0ABR7DQH6_9BACT</name>
<dbReference type="EMBL" id="JACOOJ010000018">
    <property type="protein sequence ID" value="MBC5633335.1"/>
    <property type="molecule type" value="Genomic_DNA"/>
</dbReference>
<evidence type="ECO:0000313" key="3">
    <source>
        <dbReference type="Proteomes" id="UP000651475"/>
    </source>
</evidence>
<gene>
    <name evidence="2" type="ORF">H8S65_11250</name>
</gene>
<protein>
    <recommendedName>
        <fullName evidence="4">Bacterial repeat domain-containing protein</fullName>
    </recommendedName>
</protein>
<comment type="caution">
    <text evidence="2">The sequence shown here is derived from an EMBL/GenBank/DDBJ whole genome shotgun (WGS) entry which is preliminary data.</text>
</comment>
<keyword evidence="1" id="KW-0732">Signal</keyword>
<dbReference type="RefSeq" id="WP_186930074.1">
    <property type="nucleotide sequence ID" value="NZ_JACOOJ010000018.1"/>
</dbReference>
<dbReference type="Pfam" id="PF18889">
    <property type="entry name" value="Beta_helix_3"/>
    <property type="match status" value="4"/>
</dbReference>
<sequence length="899" mass="92943">MKTNNIQTIRKAMALLFAIAFFHASAGAQGTNKQLDINDGCITITDQGYKQGDDIDITPYTGAYTIIQTDADNSTSDSIQILSSPAGGTDITLEGVNIKIEEERLSPISLSAGTTVNLTLGNKENKLISDAPGVRVRPGATLTVKGNGKLNIKGLSNGGACIGGDRDETCGKVTVESGTLLLQSNGYGAGIGVGNGANAKNAGEITINGGYVEVKGYDIGGAAGIGGGGNGSNNGGYGGTITINGGTVIAEGSGEGAGIGGGNAGDGGIITITGGKVVATGGEFYSSAGSGIGFGGRGGSTATITITGGVVTATGKGSMKGINGTATITGDPVIFANSIDQTNKNAWEGIIVEGNTGQVYGDQTLTSNFKIGKDTTLTIPAGTTLTLNTGVYLTNIGTLKNDGTLTNAGTIRTAGTISERDKLTGTIIDLVLLENNMVEAIDDQTYTGSVIEPAITLNSYTEITDYTFAYSDNTNAGTGKVTVTPSELGALYGDPVEVTFNINPAGLTVTPKSGQVLYRGEPVLYDYTGAIGGDTPSLTGALALTDGGSGTWTIEMGTLASDDNNYTPVLNLAGVTFTYIDQDPASVDVTLTPDGNDGWHKSEITFKADNFEAALTGSSDLKSTPAYGESFVWDTDGSYTLTYNLRRTTTQVVYGKTANVKLDKTAPILTAQVNNLAYTLTFSDATSGVKTLKVDGDVIPLVPGATTYSSTGSSGTHTAVVTDVAGNQTSIPLVLRAYVPPVTTYYTVTLPSVKGVTLSKRPGDYTVEEGYNFTFTLTLDAGYDLSVPKVTTSRGETLEADANGRYRISNVEEDITVSITGIVLNEDPTANAEIEGDIWVRAAGSTLYIYTPKEERVSVYTLTGYLLKQQRVTGSAEIGMPAGLYMVRVADKVYKVVIR</sequence>
<evidence type="ECO:0000313" key="2">
    <source>
        <dbReference type="EMBL" id="MBC5633335.1"/>
    </source>
</evidence>
<evidence type="ECO:0000256" key="1">
    <source>
        <dbReference type="SAM" id="SignalP"/>
    </source>
</evidence>
<keyword evidence="3" id="KW-1185">Reference proteome</keyword>
<reference evidence="2 3" key="1">
    <citation type="submission" date="2020-08" db="EMBL/GenBank/DDBJ databases">
        <title>Genome public.</title>
        <authorList>
            <person name="Liu C."/>
            <person name="Sun Q."/>
        </authorList>
    </citation>
    <scope>NUCLEOTIDE SEQUENCE [LARGE SCALE GENOMIC DNA]</scope>
    <source>
        <strain evidence="2 3">NSJ-79</strain>
    </source>
</reference>